<dbReference type="EMBL" id="VJMH01000028">
    <property type="protein sequence ID" value="KAF0720141.1"/>
    <property type="molecule type" value="Genomic_DNA"/>
</dbReference>
<dbReference type="SMART" id="SM00108">
    <property type="entry name" value="B_lectin"/>
    <property type="match status" value="1"/>
</dbReference>
<dbReference type="Gene3D" id="2.90.10.10">
    <property type="entry name" value="Bulb-type lectin domain"/>
    <property type="match status" value="1"/>
</dbReference>
<evidence type="ECO:0000259" key="2">
    <source>
        <dbReference type="PROSITE" id="PS50927"/>
    </source>
</evidence>
<dbReference type="EMBL" id="CAADRA010002120">
    <property type="protein sequence ID" value="VFT82713.1"/>
    <property type="molecule type" value="Genomic_DNA"/>
</dbReference>
<proteinExistence type="predicted"/>
<sequence length="172" mass="18644">MRAVVLLTALPYLQASLPGYCPACPESSSLFSDMNGKNTLTRGQSLKSFGEGSHTMQMQWDSNLVLYNDEGKPKWATGTQGSGGTTVVLQGDGNLVMYKDDGTSVWASQTSGRGRGPYCLMIKSKRLGIVFPGGFDLYDKLCETKYSSRAINLEVYANATIDNSTTIDKSSR</sequence>
<feature type="signal peptide" evidence="1">
    <location>
        <begin position="1"/>
        <end position="15"/>
    </location>
</feature>
<dbReference type="SUPFAM" id="SSF51110">
    <property type="entry name" value="alpha-D-mannose-specific plant lectins"/>
    <property type="match status" value="1"/>
</dbReference>
<protein>
    <submittedName>
        <fullName evidence="5">Aste57867_522 protein</fullName>
    </submittedName>
    <submittedName>
        <fullName evidence="6">Aste57867_5671 protein</fullName>
    </submittedName>
</protein>
<feature type="domain" description="Bulb-type lectin" evidence="2">
    <location>
        <begin position="31"/>
        <end position="150"/>
    </location>
</feature>
<name>A0A485KFQ9_9STRA</name>
<dbReference type="OrthoDB" id="1884773at2759"/>
<dbReference type="AlphaFoldDB" id="A0A485KFQ9"/>
<dbReference type="EMBL" id="VJMH01002118">
    <property type="protein sequence ID" value="KAF0710009.1"/>
    <property type="molecule type" value="Genomic_DNA"/>
</dbReference>
<evidence type="ECO:0000313" key="7">
    <source>
        <dbReference type="Proteomes" id="UP000332933"/>
    </source>
</evidence>
<reference evidence="3" key="2">
    <citation type="submission" date="2019-06" db="EMBL/GenBank/DDBJ databases">
        <title>Genomics analysis of Aphanomyces spp. identifies a new class of oomycete effector associated with host adaptation.</title>
        <authorList>
            <person name="Gaulin E."/>
        </authorList>
    </citation>
    <scope>NUCLEOTIDE SEQUENCE</scope>
    <source>
        <strain evidence="3">CBS 578.67</strain>
    </source>
</reference>
<evidence type="ECO:0000313" key="3">
    <source>
        <dbReference type="EMBL" id="KAF0710009.1"/>
    </source>
</evidence>
<dbReference type="InterPro" id="IPR001480">
    <property type="entry name" value="Bulb-type_lectin_dom"/>
</dbReference>
<organism evidence="6 7">
    <name type="scientific">Aphanomyces stellatus</name>
    <dbReference type="NCBI Taxonomy" id="120398"/>
    <lineage>
        <taxon>Eukaryota</taxon>
        <taxon>Sar</taxon>
        <taxon>Stramenopiles</taxon>
        <taxon>Oomycota</taxon>
        <taxon>Saprolegniomycetes</taxon>
        <taxon>Saprolegniales</taxon>
        <taxon>Verrucalvaceae</taxon>
        <taxon>Aphanomyces</taxon>
    </lineage>
</organism>
<evidence type="ECO:0000313" key="4">
    <source>
        <dbReference type="EMBL" id="KAF0720141.1"/>
    </source>
</evidence>
<evidence type="ECO:0000256" key="1">
    <source>
        <dbReference type="SAM" id="SignalP"/>
    </source>
</evidence>
<dbReference type="EMBL" id="CAADRA010000028">
    <property type="protein sequence ID" value="VFT77747.1"/>
    <property type="molecule type" value="Genomic_DNA"/>
</dbReference>
<gene>
    <name evidence="6" type="primary">Aste57867_5671</name>
    <name evidence="5" type="synonym">Aste57867_522</name>
    <name evidence="4" type="ORF">As57867_000521</name>
    <name evidence="3" type="ORF">As57867_005658</name>
    <name evidence="5" type="ORF">ASTE57867_522</name>
    <name evidence="6" type="ORF">ASTE57867_5671</name>
</gene>
<dbReference type="Proteomes" id="UP000332933">
    <property type="component" value="Unassembled WGS sequence"/>
</dbReference>
<dbReference type="InterPro" id="IPR036426">
    <property type="entry name" value="Bulb-type_lectin_dom_sf"/>
</dbReference>
<accession>A0A485KFQ9</accession>
<evidence type="ECO:0000313" key="6">
    <source>
        <dbReference type="EMBL" id="VFT82713.1"/>
    </source>
</evidence>
<keyword evidence="7" id="KW-1185">Reference proteome</keyword>
<evidence type="ECO:0000313" key="5">
    <source>
        <dbReference type="EMBL" id="VFT77747.1"/>
    </source>
</evidence>
<keyword evidence="1" id="KW-0732">Signal</keyword>
<feature type="chain" id="PRO_5033436785" evidence="1">
    <location>
        <begin position="16"/>
        <end position="172"/>
    </location>
</feature>
<dbReference type="PROSITE" id="PS50927">
    <property type="entry name" value="BULB_LECTIN"/>
    <property type="match status" value="1"/>
</dbReference>
<reference evidence="6 7" key="1">
    <citation type="submission" date="2019-03" db="EMBL/GenBank/DDBJ databases">
        <authorList>
            <person name="Gaulin E."/>
            <person name="Dumas B."/>
        </authorList>
    </citation>
    <scope>NUCLEOTIDE SEQUENCE [LARGE SCALE GENOMIC DNA]</scope>
    <source>
        <strain evidence="6">CBS 568.67</strain>
    </source>
</reference>